<evidence type="ECO:0000256" key="1">
    <source>
        <dbReference type="SAM" id="Coils"/>
    </source>
</evidence>
<dbReference type="AlphaFoldDB" id="A0AA42W328"/>
<proteinExistence type="predicted"/>
<evidence type="ECO:0000256" key="2">
    <source>
        <dbReference type="SAM" id="MobiDB-lite"/>
    </source>
</evidence>
<feature type="coiled-coil region" evidence="1">
    <location>
        <begin position="137"/>
        <end position="164"/>
    </location>
</feature>
<feature type="compositionally biased region" description="Basic and acidic residues" evidence="2">
    <location>
        <begin position="1"/>
        <end position="11"/>
    </location>
</feature>
<dbReference type="EMBL" id="JAOCJW010000011">
    <property type="protein sequence ID" value="MDH2005339.1"/>
    <property type="molecule type" value="Genomic_DNA"/>
</dbReference>
<dbReference type="Pfam" id="PF20109">
    <property type="entry name" value="Trans_reg_dom"/>
    <property type="match status" value="1"/>
</dbReference>
<sequence>MKKSEKIEASAKNKPAKPERKRKPAKLRAWEKDYPDYKLWDSQRWAWEFLRRNTDFIGDCKSIKGRNSSQQEQAICDKYGISFFKHYSEIDGPFPEFINKVINSWRNEDEKERKVEINLKHGQMLILFNVYQTLETSFELRAQIKSATEALEKYRDNLIESLEKSPGADEQPPKRRSSSPMHYLRHLKVIDSRNEDVPVPWADIAKLVFNEKIKVDEKIKGRELTNIEITQKYYKTLVASLEKPKDYRSIAINTLKVGLGRRLLENKIHKKKLNAKLERLKTLKAAKAASINDEAAQATKPNQN</sequence>
<feature type="domain" description="Transcriptional regulator-like" evidence="3">
    <location>
        <begin position="33"/>
        <end position="83"/>
    </location>
</feature>
<dbReference type="Proteomes" id="UP001161294">
    <property type="component" value="Unassembled WGS sequence"/>
</dbReference>
<evidence type="ECO:0000259" key="3">
    <source>
        <dbReference type="Pfam" id="PF20109"/>
    </source>
</evidence>
<evidence type="ECO:0000313" key="5">
    <source>
        <dbReference type="Proteomes" id="UP001161294"/>
    </source>
</evidence>
<gene>
    <name evidence="4" type="ORF">N5J23_07260</name>
</gene>
<comment type="caution">
    <text evidence="4">The sequence shown here is derived from an EMBL/GenBank/DDBJ whole genome shotgun (WGS) entry which is preliminary data.</text>
</comment>
<organism evidence="4 5">
    <name type="scientific">Comamonas aquatica</name>
    <dbReference type="NCBI Taxonomy" id="225991"/>
    <lineage>
        <taxon>Bacteria</taxon>
        <taxon>Pseudomonadati</taxon>
        <taxon>Pseudomonadota</taxon>
        <taxon>Betaproteobacteria</taxon>
        <taxon>Burkholderiales</taxon>
        <taxon>Comamonadaceae</taxon>
        <taxon>Comamonas</taxon>
    </lineage>
</organism>
<name>A0AA42W328_9BURK</name>
<protein>
    <submittedName>
        <fullName evidence="4">DUF6499 domain-containing protein</fullName>
    </submittedName>
</protein>
<reference evidence="4" key="1">
    <citation type="submission" date="2022-09" db="EMBL/GenBank/DDBJ databases">
        <title>Intensive care unit water sources are persistently colonized with multi-drug resistant bacteria and are the site of extensive horizontal gene transfer of antibiotic resistance genes.</title>
        <authorList>
            <person name="Diorio-Toth L."/>
        </authorList>
    </citation>
    <scope>NUCLEOTIDE SEQUENCE</scope>
    <source>
        <strain evidence="4">GD03686</strain>
    </source>
</reference>
<dbReference type="RefSeq" id="WP_279853329.1">
    <property type="nucleotide sequence ID" value="NZ_JAOCIA010000008.1"/>
</dbReference>
<keyword evidence="1" id="KW-0175">Coiled coil</keyword>
<feature type="region of interest" description="Disordered" evidence="2">
    <location>
        <begin position="1"/>
        <end position="25"/>
    </location>
</feature>
<dbReference type="InterPro" id="IPR045465">
    <property type="entry name" value="Trans_reg_dom"/>
</dbReference>
<accession>A0AA42W328</accession>
<evidence type="ECO:0000313" key="4">
    <source>
        <dbReference type="EMBL" id="MDH2005339.1"/>
    </source>
</evidence>